<organism evidence="3 4">
    <name type="scientific">Candidatus Nitrospira nitrificans</name>
    <dbReference type="NCBI Taxonomy" id="1742973"/>
    <lineage>
        <taxon>Bacteria</taxon>
        <taxon>Pseudomonadati</taxon>
        <taxon>Nitrospirota</taxon>
        <taxon>Nitrospiria</taxon>
        <taxon>Nitrospirales</taxon>
        <taxon>Nitrospiraceae</taxon>
        <taxon>Nitrospira</taxon>
    </lineage>
</organism>
<reference evidence="4" key="1">
    <citation type="submission" date="2015-10" db="EMBL/GenBank/DDBJ databases">
        <authorList>
            <person name="Luecker S."/>
            <person name="Luecker S."/>
        </authorList>
    </citation>
    <scope>NUCLEOTIDE SEQUENCE [LARGE SCALE GENOMIC DNA]</scope>
</reference>
<dbReference type="AlphaFoldDB" id="A0A0S4LAZ2"/>
<dbReference type="CDD" id="cd00077">
    <property type="entry name" value="HDc"/>
    <property type="match status" value="1"/>
</dbReference>
<evidence type="ECO:0000259" key="2">
    <source>
        <dbReference type="PROSITE" id="PS51832"/>
    </source>
</evidence>
<name>A0A0S4LAZ2_9BACT</name>
<accession>A0A0S4LAZ2</accession>
<feature type="domain" description="HD-GYP" evidence="2">
    <location>
        <begin position="246"/>
        <end position="446"/>
    </location>
</feature>
<dbReference type="STRING" id="1742973.COMA2_120025"/>
<dbReference type="InterPro" id="IPR037522">
    <property type="entry name" value="HD_GYP_dom"/>
</dbReference>
<dbReference type="InterPro" id="IPR003607">
    <property type="entry name" value="HD/PDEase_dom"/>
</dbReference>
<dbReference type="Proteomes" id="UP000198736">
    <property type="component" value="Unassembled WGS sequence"/>
</dbReference>
<feature type="compositionally biased region" description="Polar residues" evidence="1">
    <location>
        <begin position="1"/>
        <end position="23"/>
    </location>
</feature>
<evidence type="ECO:0000313" key="4">
    <source>
        <dbReference type="Proteomes" id="UP000198736"/>
    </source>
</evidence>
<proteinExistence type="predicted"/>
<protein>
    <recommendedName>
        <fullName evidence="2">HD-GYP domain-containing protein</fullName>
    </recommendedName>
</protein>
<dbReference type="PANTHER" id="PTHR43155:SF2">
    <property type="entry name" value="CYCLIC DI-GMP PHOSPHODIESTERASE PA4108"/>
    <property type="match status" value="1"/>
</dbReference>
<dbReference type="Pfam" id="PF13487">
    <property type="entry name" value="HD_5"/>
    <property type="match status" value="1"/>
</dbReference>
<dbReference type="EMBL" id="CZPZ01000004">
    <property type="protein sequence ID" value="CUS33019.1"/>
    <property type="molecule type" value="Genomic_DNA"/>
</dbReference>
<evidence type="ECO:0000256" key="1">
    <source>
        <dbReference type="SAM" id="MobiDB-lite"/>
    </source>
</evidence>
<sequence length="518" mass="57487">MIVKEGQSQSLGNPPTHDQSQPLLTHEKSLSRKIGQGSEAGDILDQQLVMLGFQLITQLNTLIKTSKIHGRANAALDKPVETMLTLIETLAHDRPVTLWVQDDFLFLGENHLKVTAQQMLVVSSILDALKKWKIGGLTFASSVSSKDLREFAHLFVTLDPATKSIEDFRRELSNLAVAGIELNDPRLLNLKEDLPENRNSKTHHKARSKTAYGKAADAVGNLTQSSRDGKALNFKQAKRAIQNIVDLMMQDESIMLGLTTLRCHDQYTHNHSVNVSLLSIALANRAGYPKVELADLGLAALFHDMGKSTIPLEVLNKPGEFTEDEWTMMRNHPTEGVLSLTQLRGITNLPARMAAASFEHHMNLDYSGYPKLKTPWKLSLTGRILTIADCYDAMTSSRVYRREPMSPSKVLTMMLAKSGKSFDATLLKLFVNCVGIIPIGSLVVLDSDEFAVVLKPAADTTESERPVVKVITDAEGTPIEHGPELDLTEKDDTGEYRHSIIRLVDNTEHKFDTSRYFV</sequence>
<dbReference type="Gene3D" id="1.10.3210.10">
    <property type="entry name" value="Hypothetical protein af1432"/>
    <property type="match status" value="1"/>
</dbReference>
<evidence type="ECO:0000313" key="3">
    <source>
        <dbReference type="EMBL" id="CUS33019.1"/>
    </source>
</evidence>
<dbReference type="SUPFAM" id="SSF109604">
    <property type="entry name" value="HD-domain/PDEase-like"/>
    <property type="match status" value="1"/>
</dbReference>
<dbReference type="RefSeq" id="WP_175304374.1">
    <property type="nucleotide sequence ID" value="NZ_CZPZ01000004.1"/>
</dbReference>
<gene>
    <name evidence="3" type="ORF">COMA2_120025</name>
</gene>
<dbReference type="PANTHER" id="PTHR43155">
    <property type="entry name" value="CYCLIC DI-GMP PHOSPHODIESTERASE PA4108-RELATED"/>
    <property type="match status" value="1"/>
</dbReference>
<dbReference type="SMART" id="SM00471">
    <property type="entry name" value="HDc"/>
    <property type="match status" value="1"/>
</dbReference>
<feature type="region of interest" description="Disordered" evidence="1">
    <location>
        <begin position="1"/>
        <end position="28"/>
    </location>
</feature>
<dbReference type="PROSITE" id="PS51832">
    <property type="entry name" value="HD_GYP"/>
    <property type="match status" value="1"/>
</dbReference>
<keyword evidence="4" id="KW-1185">Reference proteome</keyword>